<feature type="domain" description="BTB" evidence="1">
    <location>
        <begin position="29"/>
        <end position="97"/>
    </location>
</feature>
<dbReference type="SUPFAM" id="SSF54695">
    <property type="entry name" value="POZ domain"/>
    <property type="match status" value="1"/>
</dbReference>
<dbReference type="PANTHER" id="PTHR47843:SF5">
    <property type="entry name" value="BTB_POZ DOMAIN PROTEIN"/>
    <property type="match status" value="1"/>
</dbReference>
<dbReference type="STRING" id="1076935.U4LJW1"/>
<dbReference type="EMBL" id="HF935309">
    <property type="protein sequence ID" value="CCX29665.1"/>
    <property type="molecule type" value="Genomic_DNA"/>
</dbReference>
<dbReference type="Pfam" id="PF00651">
    <property type="entry name" value="BTB"/>
    <property type="match status" value="1"/>
</dbReference>
<dbReference type="PROSITE" id="PS50097">
    <property type="entry name" value="BTB"/>
    <property type="match status" value="1"/>
</dbReference>
<evidence type="ECO:0000313" key="2">
    <source>
        <dbReference type="EMBL" id="CCX29665.1"/>
    </source>
</evidence>
<dbReference type="InterPro" id="IPR011333">
    <property type="entry name" value="SKP1/BTB/POZ_sf"/>
</dbReference>
<dbReference type="InterPro" id="IPR000210">
    <property type="entry name" value="BTB/POZ_dom"/>
</dbReference>
<accession>U4LJW1</accession>
<keyword evidence="3" id="KW-1185">Reference proteome</keyword>
<dbReference type="AlphaFoldDB" id="U4LJW1"/>
<dbReference type="PANTHER" id="PTHR47843">
    <property type="entry name" value="BTB DOMAIN-CONTAINING PROTEIN-RELATED"/>
    <property type="match status" value="1"/>
</dbReference>
<name>U4LJW1_PYROM</name>
<organism evidence="2 3">
    <name type="scientific">Pyronema omphalodes (strain CBS 100304)</name>
    <name type="common">Pyronema confluens</name>
    <dbReference type="NCBI Taxonomy" id="1076935"/>
    <lineage>
        <taxon>Eukaryota</taxon>
        <taxon>Fungi</taxon>
        <taxon>Dikarya</taxon>
        <taxon>Ascomycota</taxon>
        <taxon>Pezizomycotina</taxon>
        <taxon>Pezizomycetes</taxon>
        <taxon>Pezizales</taxon>
        <taxon>Pyronemataceae</taxon>
        <taxon>Pyronema</taxon>
    </lineage>
</organism>
<dbReference type="OrthoDB" id="6359816at2759"/>
<dbReference type="CDD" id="cd18186">
    <property type="entry name" value="BTB_POZ_ZBTB_KLHL-like"/>
    <property type="match status" value="1"/>
</dbReference>
<proteinExistence type="predicted"/>
<reference evidence="2 3" key="1">
    <citation type="journal article" date="2013" name="PLoS Genet.">
        <title>The genome and development-dependent transcriptomes of Pyronema confluens: a window into fungal evolution.</title>
        <authorList>
            <person name="Traeger S."/>
            <person name="Altegoer F."/>
            <person name="Freitag M."/>
            <person name="Gabaldon T."/>
            <person name="Kempken F."/>
            <person name="Kumar A."/>
            <person name="Marcet-Houben M."/>
            <person name="Poggeler S."/>
            <person name="Stajich J.E."/>
            <person name="Nowrousian M."/>
        </authorList>
    </citation>
    <scope>NUCLEOTIDE SEQUENCE [LARGE SCALE GENOMIC DNA]</scope>
    <source>
        <strain evidence="3">CBS 100304</strain>
        <tissue evidence="2">Vegetative mycelium</tissue>
    </source>
</reference>
<evidence type="ECO:0000313" key="3">
    <source>
        <dbReference type="Proteomes" id="UP000018144"/>
    </source>
</evidence>
<gene>
    <name evidence="2" type="ORF">PCON_06326</name>
</gene>
<protein>
    <recommendedName>
        <fullName evidence="1">BTB domain-containing protein</fullName>
    </recommendedName>
</protein>
<sequence>MSTREDIINELGLKFMEKQRQLFNDPTFANLTVKAGTTTFKVHKAVLNVHTSFFTNATKEGGFLESKDNTVTIEEHSAHSVWRFLMYCYTGDYREGNNADITDEVPVNDRYLKHIRVHALADMLNIDCLKILAAEKLWLKVRNNFEVKLDVCHGDQTIRNMLVMEAHRHMAYFGNKEGFMDAFQDIDAFQDMGEFTADLLVYVVPLLYPNQLPKYHGRPKCNSCRE</sequence>
<dbReference type="Gene3D" id="3.30.710.10">
    <property type="entry name" value="Potassium Channel Kv1.1, Chain A"/>
    <property type="match status" value="1"/>
</dbReference>
<evidence type="ECO:0000259" key="1">
    <source>
        <dbReference type="PROSITE" id="PS50097"/>
    </source>
</evidence>
<dbReference type="Proteomes" id="UP000018144">
    <property type="component" value="Unassembled WGS sequence"/>
</dbReference>